<comment type="similarity">
    <text evidence="2 16">Belongs to the complex I subunit 4 family.</text>
</comment>
<keyword evidence="12 16" id="KW-0830">Ubiquinone</keyword>
<feature type="transmembrane region" description="Helical" evidence="16">
    <location>
        <begin position="58"/>
        <end position="79"/>
    </location>
</feature>
<feature type="transmembrane region" description="Helical" evidence="16">
    <location>
        <begin position="422"/>
        <end position="441"/>
    </location>
</feature>
<evidence type="ECO:0000256" key="9">
    <source>
        <dbReference type="ARBA" id="ARBA00022982"/>
    </source>
</evidence>
<comment type="subcellular location">
    <subcellularLocation>
        <location evidence="1 16">Mitochondrion membrane</location>
        <topology evidence="1 16">Multi-pass membrane protein</topology>
    </subcellularLocation>
</comment>
<organism evidence="18">
    <name type="scientific">Botryllus schlosseri</name>
    <name type="common">Golden star tunicate</name>
    <name type="synonym">Alcyonium schlosseri</name>
    <dbReference type="NCBI Taxonomy" id="30301"/>
    <lineage>
        <taxon>Eukaryota</taxon>
        <taxon>Metazoa</taxon>
        <taxon>Chordata</taxon>
        <taxon>Tunicata</taxon>
        <taxon>Ascidiacea</taxon>
        <taxon>Stolidobranchia</taxon>
        <taxon>Styelidae</taxon>
        <taxon>Botryllus</taxon>
    </lineage>
</organism>
<dbReference type="EMBL" id="HG931923">
    <property type="protein sequence ID" value="CDM98970.1"/>
    <property type="molecule type" value="Genomic_DNA"/>
</dbReference>
<protein>
    <recommendedName>
        <fullName evidence="4 16">NADH-ubiquinone oxidoreductase chain 4</fullName>
        <ecNumber evidence="3 16">7.1.1.2</ecNumber>
    </recommendedName>
</protein>
<feature type="transmembrane region" description="Helical" evidence="16">
    <location>
        <begin position="275"/>
        <end position="297"/>
    </location>
</feature>
<keyword evidence="14 16" id="KW-0472">Membrane</keyword>
<evidence type="ECO:0000256" key="8">
    <source>
        <dbReference type="ARBA" id="ARBA00022967"/>
    </source>
</evidence>
<evidence type="ECO:0000256" key="7">
    <source>
        <dbReference type="ARBA" id="ARBA00022692"/>
    </source>
</evidence>
<evidence type="ECO:0000256" key="11">
    <source>
        <dbReference type="ARBA" id="ARBA00023027"/>
    </source>
</evidence>
<feature type="transmembrane region" description="Helical" evidence="16">
    <location>
        <begin position="345"/>
        <end position="362"/>
    </location>
</feature>
<evidence type="ECO:0000256" key="2">
    <source>
        <dbReference type="ARBA" id="ARBA00009025"/>
    </source>
</evidence>
<feature type="transmembrane region" description="Helical" evidence="16">
    <location>
        <begin position="110"/>
        <end position="131"/>
    </location>
</feature>
<evidence type="ECO:0000256" key="14">
    <source>
        <dbReference type="ARBA" id="ARBA00023136"/>
    </source>
</evidence>
<evidence type="ECO:0000256" key="5">
    <source>
        <dbReference type="ARBA" id="ARBA00022448"/>
    </source>
</evidence>
<feature type="transmembrane region" description="Helical" evidence="16">
    <location>
        <begin position="303"/>
        <end position="324"/>
    </location>
</feature>
<name>A0A024HW20_BOTSH</name>
<evidence type="ECO:0000256" key="12">
    <source>
        <dbReference type="ARBA" id="ARBA00023075"/>
    </source>
</evidence>
<feature type="transmembrane region" description="Helical" evidence="16">
    <location>
        <begin position="215"/>
        <end position="233"/>
    </location>
</feature>
<evidence type="ECO:0000256" key="3">
    <source>
        <dbReference type="ARBA" id="ARBA00012944"/>
    </source>
</evidence>
<evidence type="ECO:0000256" key="4">
    <source>
        <dbReference type="ARBA" id="ARBA00021006"/>
    </source>
</evidence>
<reference evidence="18" key="1">
    <citation type="journal article" date="2014" name="Genome Biol. Evol.">
        <title>Ascidian mitogenomics: comparison of evolutionary rates in closely related taxa provides evidence of ongoing speciation events.</title>
        <authorList>
            <person name="Griggio F."/>
            <person name="Voskoboynik A."/>
            <person name="Iannelli F."/>
            <person name="Justy F."/>
            <person name="Tilak M.K."/>
            <person name="Turon X."/>
            <person name="Pesole G."/>
            <person name="Douzery E.J."/>
            <person name="Mastrototaro F."/>
            <person name="Gissi C."/>
        </authorList>
    </citation>
    <scope>NUCLEOTIDE SEQUENCE</scope>
    <source>
        <strain evidence="18">EA</strain>
    </source>
</reference>
<dbReference type="InterPro" id="IPR001750">
    <property type="entry name" value="ND/Mrp_TM"/>
</dbReference>
<dbReference type="GO" id="GO:0031966">
    <property type="term" value="C:mitochondrial membrane"/>
    <property type="evidence" value="ECO:0007669"/>
    <property type="project" value="UniProtKB-SubCell"/>
</dbReference>
<proteinExistence type="inferred from homology"/>
<feature type="transmembrane region" description="Helical" evidence="16">
    <location>
        <begin position="382"/>
        <end position="402"/>
    </location>
</feature>
<dbReference type="GO" id="GO:0015990">
    <property type="term" value="P:electron transport coupled proton transport"/>
    <property type="evidence" value="ECO:0007669"/>
    <property type="project" value="TreeGrafter"/>
</dbReference>
<evidence type="ECO:0000313" key="18">
    <source>
        <dbReference type="EMBL" id="CDM98970.1"/>
    </source>
</evidence>
<sequence>MIYVFSLFFLFFMGGGSLGLVGMMIIGFLVLSLFFLKGFGSGLAFFYSHLYPFMFDDLSFFLISLSLVVTFLSIFSGFFHVGKEGLVKYSMLMFFIFFLLIVLFSVMNYVIFFVLFEFIMMPMLLIIGMWGSQQERVTANYYFFFYTVLGAIPLLISVFFFLKSGEVFFFLMKLSSPISLVSFSFILIISMAFLCKLPMYGVHIWLPKAHVEAPVGGSMVLAGLLLKIGGYGIMRLFIIMFSFLSAFKFIFFCVLMLGVIYPMFICLRQVDLKSFIAYSSVSHMAISLAGLLMYNFYGFLGGLVVFLGHGFISPLMFFCANLIYERLNTRIVVGMGGMEFSMKGFFFFFLIIFFSNMGYPPFVSFFGELSLYFSLLSYSPLLGAFLFIFFLFSGIVMAYFLVKIFKGKMVSKKISFFFHREVFVFLLGIYVLVLMTFLIPLY</sequence>
<accession>A0A024HW20</accession>
<evidence type="ECO:0000259" key="17">
    <source>
        <dbReference type="Pfam" id="PF00361"/>
    </source>
</evidence>
<feature type="transmembrane region" description="Helical" evidence="16">
    <location>
        <begin position="7"/>
        <end position="36"/>
    </location>
</feature>
<feature type="transmembrane region" description="Helical" evidence="16">
    <location>
        <begin position="239"/>
        <end position="263"/>
    </location>
</feature>
<comment type="catalytic activity">
    <reaction evidence="15 16">
        <text>a ubiquinone + NADH + 5 H(+)(in) = a ubiquinol + NAD(+) + 4 H(+)(out)</text>
        <dbReference type="Rhea" id="RHEA:29091"/>
        <dbReference type="Rhea" id="RHEA-COMP:9565"/>
        <dbReference type="Rhea" id="RHEA-COMP:9566"/>
        <dbReference type="ChEBI" id="CHEBI:15378"/>
        <dbReference type="ChEBI" id="CHEBI:16389"/>
        <dbReference type="ChEBI" id="CHEBI:17976"/>
        <dbReference type="ChEBI" id="CHEBI:57540"/>
        <dbReference type="ChEBI" id="CHEBI:57945"/>
        <dbReference type="EC" id="7.1.1.2"/>
    </reaction>
</comment>
<feature type="transmembrane region" description="Helical" evidence="16">
    <location>
        <begin position="174"/>
        <end position="194"/>
    </location>
</feature>
<feature type="transmembrane region" description="Helical" evidence="16">
    <location>
        <begin position="86"/>
        <end position="104"/>
    </location>
</feature>
<evidence type="ECO:0000256" key="15">
    <source>
        <dbReference type="ARBA" id="ARBA00049551"/>
    </source>
</evidence>
<dbReference type="GO" id="GO:0042773">
    <property type="term" value="P:ATP synthesis coupled electron transport"/>
    <property type="evidence" value="ECO:0007669"/>
    <property type="project" value="InterPro"/>
</dbReference>
<feature type="transmembrane region" description="Helical" evidence="16">
    <location>
        <begin position="143"/>
        <end position="162"/>
    </location>
</feature>
<evidence type="ECO:0000256" key="10">
    <source>
        <dbReference type="ARBA" id="ARBA00022989"/>
    </source>
</evidence>
<keyword evidence="8" id="KW-1278">Translocase</keyword>
<dbReference type="PANTHER" id="PTHR43507">
    <property type="entry name" value="NADH-UBIQUINONE OXIDOREDUCTASE CHAIN 4"/>
    <property type="match status" value="1"/>
</dbReference>
<dbReference type="PRINTS" id="PR01437">
    <property type="entry name" value="NUOXDRDTASE4"/>
</dbReference>
<keyword evidence="10 16" id="KW-1133">Transmembrane helix</keyword>
<keyword evidence="11 16" id="KW-0520">NAD</keyword>
<dbReference type="GO" id="GO:0048039">
    <property type="term" value="F:ubiquinone binding"/>
    <property type="evidence" value="ECO:0007669"/>
    <property type="project" value="TreeGrafter"/>
</dbReference>
<evidence type="ECO:0000256" key="6">
    <source>
        <dbReference type="ARBA" id="ARBA00022660"/>
    </source>
</evidence>
<gene>
    <name evidence="18" type="primary">nad4</name>
</gene>
<dbReference type="GO" id="GO:0003954">
    <property type="term" value="F:NADH dehydrogenase activity"/>
    <property type="evidence" value="ECO:0007669"/>
    <property type="project" value="TreeGrafter"/>
</dbReference>
<keyword evidence="7 16" id="KW-0812">Transmembrane</keyword>
<evidence type="ECO:0000256" key="1">
    <source>
        <dbReference type="ARBA" id="ARBA00004225"/>
    </source>
</evidence>
<feature type="domain" description="NADH:quinone oxidoreductase/Mrp antiporter transmembrane" evidence="17">
    <location>
        <begin position="108"/>
        <end position="388"/>
    </location>
</feature>
<dbReference type="PANTHER" id="PTHR43507:SF20">
    <property type="entry name" value="NADH-UBIQUINONE OXIDOREDUCTASE CHAIN 4"/>
    <property type="match status" value="1"/>
</dbReference>
<geneLocation type="mitochondrion" evidence="18"/>
<dbReference type="EC" id="7.1.1.2" evidence="3 16"/>
<dbReference type="AlphaFoldDB" id="A0A024HW20"/>
<dbReference type="GO" id="GO:0008137">
    <property type="term" value="F:NADH dehydrogenase (ubiquinone) activity"/>
    <property type="evidence" value="ECO:0007669"/>
    <property type="project" value="UniProtKB-UniRule"/>
</dbReference>
<keyword evidence="5 16" id="KW-0813">Transport</keyword>
<evidence type="ECO:0000256" key="13">
    <source>
        <dbReference type="ARBA" id="ARBA00023128"/>
    </source>
</evidence>
<dbReference type="Pfam" id="PF00361">
    <property type="entry name" value="Proton_antipo_M"/>
    <property type="match status" value="1"/>
</dbReference>
<dbReference type="InterPro" id="IPR003918">
    <property type="entry name" value="NADH_UbQ_OxRdtase"/>
</dbReference>
<keyword evidence="6 16" id="KW-0679">Respiratory chain</keyword>
<comment type="function">
    <text evidence="16">Core subunit of the mitochondrial membrane respiratory chain NADH dehydrogenase (Complex I) which catalyzes electron transfer from NADH through the respiratory chain, using ubiquinone as an electron acceptor. Essential for the catalytic activity and assembly of complex I.</text>
</comment>
<evidence type="ECO:0000256" key="16">
    <source>
        <dbReference type="RuleBase" id="RU003297"/>
    </source>
</evidence>
<keyword evidence="9 16" id="KW-0249">Electron transport</keyword>
<keyword evidence="13 16" id="KW-0496">Mitochondrion</keyword>